<sequence length="180" mass="19926">MQAQQEAIAAGQGAIGGSRPLLGARTSKIVATRLCEVPPGVPDHWRRQRLKGPILDEDKDGNRHKVLRTGMGNMKPGPPHLVAMPRLEYLREELIDLERGAWGRWRSVSSPHASFAQLPILPLDLADLEEGGRAYVCCKKERKKVSVVPLLGNDVRVKNLRICLYLKGGTCDGEKFMRAT</sequence>
<evidence type="ECO:0000313" key="2">
    <source>
        <dbReference type="Proteomes" id="UP001367508"/>
    </source>
</evidence>
<comment type="caution">
    <text evidence="1">The sequence shown here is derived from an EMBL/GenBank/DDBJ whole genome shotgun (WGS) entry which is preliminary data.</text>
</comment>
<dbReference type="AlphaFoldDB" id="A0AAN9KVC2"/>
<proteinExistence type="predicted"/>
<dbReference type="Proteomes" id="UP001367508">
    <property type="component" value="Unassembled WGS sequence"/>
</dbReference>
<gene>
    <name evidence="1" type="ORF">VNO77_27443</name>
</gene>
<keyword evidence="2" id="KW-1185">Reference proteome</keyword>
<evidence type="ECO:0000313" key="1">
    <source>
        <dbReference type="EMBL" id="KAK7323941.1"/>
    </source>
</evidence>
<organism evidence="1 2">
    <name type="scientific">Canavalia gladiata</name>
    <name type="common">Sword bean</name>
    <name type="synonym">Dolichos gladiatus</name>
    <dbReference type="NCBI Taxonomy" id="3824"/>
    <lineage>
        <taxon>Eukaryota</taxon>
        <taxon>Viridiplantae</taxon>
        <taxon>Streptophyta</taxon>
        <taxon>Embryophyta</taxon>
        <taxon>Tracheophyta</taxon>
        <taxon>Spermatophyta</taxon>
        <taxon>Magnoliopsida</taxon>
        <taxon>eudicotyledons</taxon>
        <taxon>Gunneridae</taxon>
        <taxon>Pentapetalae</taxon>
        <taxon>rosids</taxon>
        <taxon>fabids</taxon>
        <taxon>Fabales</taxon>
        <taxon>Fabaceae</taxon>
        <taxon>Papilionoideae</taxon>
        <taxon>50 kb inversion clade</taxon>
        <taxon>NPAAA clade</taxon>
        <taxon>indigoferoid/millettioid clade</taxon>
        <taxon>Phaseoleae</taxon>
        <taxon>Canavalia</taxon>
    </lineage>
</organism>
<dbReference type="EMBL" id="JAYMYQ010000006">
    <property type="protein sequence ID" value="KAK7323941.1"/>
    <property type="molecule type" value="Genomic_DNA"/>
</dbReference>
<reference evidence="1 2" key="1">
    <citation type="submission" date="2024-01" db="EMBL/GenBank/DDBJ databases">
        <title>The genomes of 5 underutilized Papilionoideae crops provide insights into root nodulation and disease resistanc.</title>
        <authorList>
            <person name="Jiang F."/>
        </authorList>
    </citation>
    <scope>NUCLEOTIDE SEQUENCE [LARGE SCALE GENOMIC DNA]</scope>
    <source>
        <strain evidence="1">LVBAO_FW01</strain>
        <tissue evidence="1">Leaves</tissue>
    </source>
</reference>
<accession>A0AAN9KVC2</accession>
<protein>
    <submittedName>
        <fullName evidence="1">Uncharacterized protein</fullName>
    </submittedName>
</protein>
<name>A0AAN9KVC2_CANGL</name>